<sequence length="68" mass="7786">MSQERKIKKTRGWLESVQDDGLSPGVRGPFDRRQVEWVNARAAGIVIHWRKAQSGTRITRAYKQLGHA</sequence>
<dbReference type="Proteomes" id="UP001162060">
    <property type="component" value="Unassembled WGS sequence"/>
</dbReference>
<reference evidence="1" key="1">
    <citation type="submission" date="2024-01" db="EMBL/GenBank/DDBJ databases">
        <authorList>
            <person name="Webb A."/>
        </authorList>
    </citation>
    <scope>NUCLEOTIDE SEQUENCE</scope>
    <source>
        <strain evidence="1">Pm1</strain>
    </source>
</reference>
<evidence type="ECO:0000313" key="1">
    <source>
        <dbReference type="EMBL" id="CAK7929943.1"/>
    </source>
</evidence>
<evidence type="ECO:0000313" key="2">
    <source>
        <dbReference type="Proteomes" id="UP001162060"/>
    </source>
</evidence>
<organism evidence="1 2">
    <name type="scientific">Peronospora matthiolae</name>
    <dbReference type="NCBI Taxonomy" id="2874970"/>
    <lineage>
        <taxon>Eukaryota</taxon>
        <taxon>Sar</taxon>
        <taxon>Stramenopiles</taxon>
        <taxon>Oomycota</taxon>
        <taxon>Peronosporomycetes</taxon>
        <taxon>Peronosporales</taxon>
        <taxon>Peronosporaceae</taxon>
        <taxon>Peronospora</taxon>
    </lineage>
</organism>
<evidence type="ECO:0008006" key="3">
    <source>
        <dbReference type="Google" id="ProtNLM"/>
    </source>
</evidence>
<dbReference type="EMBL" id="CAKLBY020000156">
    <property type="protein sequence ID" value="CAK7929943.1"/>
    <property type="molecule type" value="Genomic_DNA"/>
</dbReference>
<name>A0AAV1U8C5_9STRA</name>
<comment type="caution">
    <text evidence="1">The sequence shown here is derived from an EMBL/GenBank/DDBJ whole genome shotgun (WGS) entry which is preliminary data.</text>
</comment>
<proteinExistence type="predicted"/>
<gene>
    <name evidence="1" type="ORF">PM001_LOCUS15093</name>
</gene>
<dbReference type="AlphaFoldDB" id="A0AAV1U8C5"/>
<protein>
    <recommendedName>
        <fullName evidence="3">Transposase</fullName>
    </recommendedName>
</protein>
<accession>A0AAV1U8C5</accession>